<protein>
    <submittedName>
        <fullName evidence="1">Uncharacterized protein</fullName>
    </submittedName>
</protein>
<organism evidence="1 2">
    <name type="scientific">Rhizobium mongolense subsp. loessense</name>
    <dbReference type="NCBI Taxonomy" id="158890"/>
    <lineage>
        <taxon>Bacteria</taxon>
        <taxon>Pseudomonadati</taxon>
        <taxon>Pseudomonadota</taxon>
        <taxon>Alphaproteobacteria</taxon>
        <taxon>Hyphomicrobiales</taxon>
        <taxon>Rhizobiaceae</taxon>
        <taxon>Rhizobium/Agrobacterium group</taxon>
        <taxon>Rhizobium</taxon>
    </lineage>
</organism>
<accession>A0A1G4QPN3</accession>
<gene>
    <name evidence="1" type="ORF">SAMN02927900_01705</name>
</gene>
<reference evidence="1 2" key="1">
    <citation type="submission" date="2016-10" db="EMBL/GenBank/DDBJ databases">
        <authorList>
            <person name="de Groot N.N."/>
        </authorList>
    </citation>
    <scope>NUCLEOTIDE SEQUENCE [LARGE SCALE GENOMIC DNA]</scope>
    <source>
        <strain evidence="1 2">CGMCC 1.3401</strain>
    </source>
</reference>
<dbReference type="AlphaFoldDB" id="A0A1G4QPN3"/>
<sequence>MMKASRLLWDLRREMTGVLGRFACSGYRFGGGAIPSVCP</sequence>
<dbReference type="Proteomes" id="UP000199542">
    <property type="component" value="Unassembled WGS sequence"/>
</dbReference>
<proteinExistence type="predicted"/>
<evidence type="ECO:0000313" key="2">
    <source>
        <dbReference type="Proteomes" id="UP000199542"/>
    </source>
</evidence>
<evidence type="ECO:0000313" key="1">
    <source>
        <dbReference type="EMBL" id="SCW46584.1"/>
    </source>
</evidence>
<dbReference type="EMBL" id="FMTM01000002">
    <property type="protein sequence ID" value="SCW46584.1"/>
    <property type="molecule type" value="Genomic_DNA"/>
</dbReference>
<name>A0A1G4QPN3_9HYPH</name>